<feature type="disulfide bond" evidence="6">
    <location>
        <begin position="128"/>
        <end position="150"/>
    </location>
</feature>
<sequence length="223" mass="24563">ILFQITGIILICLGIVIKAAYEEYVPLLDDRFLSTPSLLIFSGSVIFFIAFFGCYGALKENQCMVFTFSVLLGAVFIMELTAGITGYILFDETSNILTDTLKKTMNNYGNITETTKLWDSIQNQFHCCGTKNFTEWYNILKKKEDLPVSCCANPVGAIGIMNCTGSSPYLNKSPCIDLLSAEIENNALSIGGTALGIAFFQLLGIVFACRLGRNIRNNSYESV</sequence>
<feature type="transmembrane region" description="Helical" evidence="7">
    <location>
        <begin position="187"/>
        <end position="209"/>
    </location>
</feature>
<keyword evidence="9" id="KW-1185">Reference proteome</keyword>
<keyword evidence="6" id="KW-1015">Disulfide bond</keyword>
<dbReference type="PRINTS" id="PR00259">
    <property type="entry name" value="TMFOUR"/>
</dbReference>
<organism evidence="8 9">
    <name type="scientific">Ranatra chinensis</name>
    <dbReference type="NCBI Taxonomy" id="642074"/>
    <lineage>
        <taxon>Eukaryota</taxon>
        <taxon>Metazoa</taxon>
        <taxon>Ecdysozoa</taxon>
        <taxon>Arthropoda</taxon>
        <taxon>Hexapoda</taxon>
        <taxon>Insecta</taxon>
        <taxon>Pterygota</taxon>
        <taxon>Neoptera</taxon>
        <taxon>Paraneoptera</taxon>
        <taxon>Hemiptera</taxon>
        <taxon>Heteroptera</taxon>
        <taxon>Panheteroptera</taxon>
        <taxon>Nepomorpha</taxon>
        <taxon>Nepidae</taxon>
        <taxon>Ranatrinae</taxon>
        <taxon>Ranatra</taxon>
    </lineage>
</organism>
<comment type="subcellular location">
    <subcellularLocation>
        <location evidence="1 7">Membrane</location>
        <topology evidence="1 7">Multi-pass membrane protein</topology>
    </subcellularLocation>
</comment>
<evidence type="ECO:0000256" key="2">
    <source>
        <dbReference type="ARBA" id="ARBA00006840"/>
    </source>
</evidence>
<dbReference type="InterPro" id="IPR000301">
    <property type="entry name" value="Tetraspanin_animals"/>
</dbReference>
<evidence type="ECO:0000256" key="5">
    <source>
        <dbReference type="ARBA" id="ARBA00023136"/>
    </source>
</evidence>
<feature type="non-terminal residue" evidence="8">
    <location>
        <position position="1"/>
    </location>
</feature>
<reference evidence="8 9" key="1">
    <citation type="submission" date="2024-07" db="EMBL/GenBank/DDBJ databases">
        <title>Chromosome-level genome assembly of the water stick insect Ranatra chinensis (Heteroptera: Nepidae).</title>
        <authorList>
            <person name="Liu X."/>
        </authorList>
    </citation>
    <scope>NUCLEOTIDE SEQUENCE [LARGE SCALE GENOMIC DNA]</scope>
    <source>
        <strain evidence="8">Cailab_2021Rc</strain>
        <tissue evidence="8">Muscle</tissue>
    </source>
</reference>
<evidence type="ECO:0000256" key="4">
    <source>
        <dbReference type="ARBA" id="ARBA00022989"/>
    </source>
</evidence>
<dbReference type="GO" id="GO:0016020">
    <property type="term" value="C:membrane"/>
    <property type="evidence" value="ECO:0007669"/>
    <property type="project" value="UniProtKB-SubCell"/>
</dbReference>
<protein>
    <recommendedName>
        <fullName evidence="7">Tetraspanin</fullName>
    </recommendedName>
</protein>
<dbReference type="PIRSF" id="PIRSF002419">
    <property type="entry name" value="Tetraspanin"/>
    <property type="match status" value="1"/>
</dbReference>
<keyword evidence="3 7" id="KW-0812">Transmembrane</keyword>
<gene>
    <name evidence="8" type="ORF">AAG570_000419</name>
</gene>
<evidence type="ECO:0000313" key="9">
    <source>
        <dbReference type="Proteomes" id="UP001558652"/>
    </source>
</evidence>
<dbReference type="Pfam" id="PF00335">
    <property type="entry name" value="Tetraspanin"/>
    <property type="match status" value="1"/>
</dbReference>
<dbReference type="InterPro" id="IPR018503">
    <property type="entry name" value="Tetraspanin_CS"/>
</dbReference>
<dbReference type="Proteomes" id="UP001558652">
    <property type="component" value="Unassembled WGS sequence"/>
</dbReference>
<name>A0ABD0Z7E4_9HEMI</name>
<dbReference type="InterPro" id="IPR008952">
    <property type="entry name" value="Tetraspanin_EC2_sf"/>
</dbReference>
<comment type="caution">
    <text evidence="8">The sequence shown here is derived from an EMBL/GenBank/DDBJ whole genome shotgun (WGS) entry which is preliminary data.</text>
</comment>
<dbReference type="Gene3D" id="1.10.1450.10">
    <property type="entry name" value="Tetraspanin"/>
    <property type="match status" value="1"/>
</dbReference>
<comment type="similarity">
    <text evidence="2 7">Belongs to the tetraspanin (TM4SF) family.</text>
</comment>
<dbReference type="InterPro" id="IPR018499">
    <property type="entry name" value="Tetraspanin/Peripherin"/>
</dbReference>
<evidence type="ECO:0000313" key="8">
    <source>
        <dbReference type="EMBL" id="KAL1140487.1"/>
    </source>
</evidence>
<comment type="caution">
    <text evidence="7">Lacks conserved residue(s) required for the propagation of feature annotation.</text>
</comment>
<dbReference type="CDD" id="cd03127">
    <property type="entry name" value="tetraspanin_LEL"/>
    <property type="match status" value="1"/>
</dbReference>
<evidence type="ECO:0000256" key="3">
    <source>
        <dbReference type="ARBA" id="ARBA00022692"/>
    </source>
</evidence>
<proteinExistence type="inferred from homology"/>
<accession>A0ABD0Z7E4</accession>
<keyword evidence="4 7" id="KW-1133">Transmembrane helix</keyword>
<dbReference type="PANTHER" id="PTHR19282:SF456">
    <property type="entry name" value="CD63 MOLECULE"/>
    <property type="match status" value="1"/>
</dbReference>
<dbReference type="PROSITE" id="PS00421">
    <property type="entry name" value="TM4_1"/>
    <property type="match status" value="1"/>
</dbReference>
<feature type="transmembrane region" description="Helical" evidence="7">
    <location>
        <begin position="65"/>
        <end position="90"/>
    </location>
</feature>
<evidence type="ECO:0000256" key="7">
    <source>
        <dbReference type="RuleBase" id="RU361218"/>
    </source>
</evidence>
<dbReference type="AlphaFoldDB" id="A0ABD0Z7E4"/>
<evidence type="ECO:0000256" key="6">
    <source>
        <dbReference type="PIRSR" id="PIRSR002419-1"/>
    </source>
</evidence>
<evidence type="ECO:0000256" key="1">
    <source>
        <dbReference type="ARBA" id="ARBA00004141"/>
    </source>
</evidence>
<feature type="transmembrane region" description="Helical" evidence="7">
    <location>
        <begin position="38"/>
        <end position="58"/>
    </location>
</feature>
<keyword evidence="5 7" id="KW-0472">Membrane</keyword>
<dbReference type="EMBL" id="JBFDAA010000001">
    <property type="protein sequence ID" value="KAL1140487.1"/>
    <property type="molecule type" value="Genomic_DNA"/>
</dbReference>
<dbReference type="PANTHER" id="PTHR19282">
    <property type="entry name" value="TETRASPANIN"/>
    <property type="match status" value="1"/>
</dbReference>
<dbReference type="SUPFAM" id="SSF48652">
    <property type="entry name" value="Tetraspanin"/>
    <property type="match status" value="1"/>
</dbReference>